<evidence type="ECO:0000256" key="1">
    <source>
        <dbReference type="SAM" id="Phobius"/>
    </source>
</evidence>
<reference evidence="2" key="1">
    <citation type="journal article" date="2014" name="Front. Microbiol.">
        <title>High frequency of phylogenetically diverse reductive dehalogenase-homologous genes in deep subseafloor sedimentary metagenomes.</title>
        <authorList>
            <person name="Kawai M."/>
            <person name="Futagami T."/>
            <person name="Toyoda A."/>
            <person name="Takaki Y."/>
            <person name="Nishi S."/>
            <person name="Hori S."/>
            <person name="Arai W."/>
            <person name="Tsubouchi T."/>
            <person name="Morono Y."/>
            <person name="Uchiyama I."/>
            <person name="Ito T."/>
            <person name="Fujiyama A."/>
            <person name="Inagaki F."/>
            <person name="Takami H."/>
        </authorList>
    </citation>
    <scope>NUCLEOTIDE SEQUENCE</scope>
    <source>
        <strain evidence="2">Expedition CK06-06</strain>
    </source>
</reference>
<gene>
    <name evidence="2" type="ORF">S01H1_28617</name>
</gene>
<protein>
    <submittedName>
        <fullName evidence="2">Uncharacterized protein</fullName>
    </submittedName>
</protein>
<keyword evidence="1" id="KW-0472">Membrane</keyword>
<organism evidence="2">
    <name type="scientific">marine sediment metagenome</name>
    <dbReference type="NCBI Taxonomy" id="412755"/>
    <lineage>
        <taxon>unclassified sequences</taxon>
        <taxon>metagenomes</taxon>
        <taxon>ecological metagenomes</taxon>
    </lineage>
</organism>
<comment type="caution">
    <text evidence="2">The sequence shown here is derived from an EMBL/GenBank/DDBJ whole genome shotgun (WGS) entry which is preliminary data.</text>
</comment>
<sequence>SGWIYDMNMTNRCSNINIAWQLEVSNNNPHKEKEFLEKYNPINLSAKYEHTKVIMFIIYIILLILSIIFIN</sequence>
<dbReference type="AlphaFoldDB" id="X0TXL1"/>
<keyword evidence="1" id="KW-0812">Transmembrane</keyword>
<evidence type="ECO:0000313" key="2">
    <source>
        <dbReference type="EMBL" id="GAF98328.1"/>
    </source>
</evidence>
<feature type="transmembrane region" description="Helical" evidence="1">
    <location>
        <begin position="53"/>
        <end position="70"/>
    </location>
</feature>
<accession>X0TXL1</accession>
<dbReference type="EMBL" id="BARS01017499">
    <property type="protein sequence ID" value="GAF98328.1"/>
    <property type="molecule type" value="Genomic_DNA"/>
</dbReference>
<name>X0TXL1_9ZZZZ</name>
<keyword evidence="1" id="KW-1133">Transmembrane helix</keyword>
<feature type="non-terminal residue" evidence="2">
    <location>
        <position position="1"/>
    </location>
</feature>
<proteinExistence type="predicted"/>